<dbReference type="InterPro" id="IPR046839">
    <property type="entry name" value="ABC_toxin_N"/>
</dbReference>
<evidence type="ECO:0000313" key="4">
    <source>
        <dbReference type="EMBL" id="OVZ86118.1"/>
    </source>
</evidence>
<feature type="domain" description="Neuraminidase-like" evidence="2">
    <location>
        <begin position="176"/>
        <end position="256"/>
    </location>
</feature>
<protein>
    <submittedName>
        <fullName evidence="4">Toxin</fullName>
    </submittedName>
</protein>
<dbReference type="InterPro" id="IPR040840">
    <property type="entry name" value="TcA_TcB_BD"/>
</dbReference>
<dbReference type="InterPro" id="IPR041079">
    <property type="entry name" value="Neuraminidase-like"/>
</dbReference>
<evidence type="ECO:0000259" key="2">
    <source>
        <dbReference type="Pfam" id="PF18413"/>
    </source>
</evidence>
<evidence type="ECO:0000259" key="3">
    <source>
        <dbReference type="Pfam" id="PF20220"/>
    </source>
</evidence>
<evidence type="ECO:0000313" key="5">
    <source>
        <dbReference type="Proteomes" id="UP000196440"/>
    </source>
</evidence>
<dbReference type="Pfam" id="PF18276">
    <property type="entry name" value="TcA_TcB_BD"/>
    <property type="match status" value="2"/>
</dbReference>
<organism evidence="4 5">
    <name type="scientific">Yersinia intermedia</name>
    <dbReference type="NCBI Taxonomy" id="631"/>
    <lineage>
        <taxon>Bacteria</taxon>
        <taxon>Pseudomonadati</taxon>
        <taxon>Pseudomonadota</taxon>
        <taxon>Gammaproteobacteria</taxon>
        <taxon>Enterobacterales</taxon>
        <taxon>Yersiniaceae</taxon>
        <taxon>Yersinia</taxon>
    </lineage>
</organism>
<dbReference type="EMBL" id="NHOI01000014">
    <property type="protein sequence ID" value="OVZ86118.1"/>
    <property type="molecule type" value="Genomic_DNA"/>
</dbReference>
<reference evidence="4 5" key="1">
    <citation type="submission" date="2017-05" db="EMBL/GenBank/DDBJ databases">
        <title>Whole genome sequencing of Yersinia kristensenii.</title>
        <authorList>
            <person name="Campioni F."/>
        </authorList>
    </citation>
    <scope>NUCLEOTIDE SEQUENCE [LARGE SCALE GENOMIC DNA]</scope>
    <source>
        <strain evidence="4 5">CFSAN060536</strain>
    </source>
</reference>
<sequence>MSNAIVLKKINESRRDALVNYALAENTFGKEIKTADELYQHLLLDTKIGGEVKTTKVAEAISSLQLYIERCIDGAEPDANADKVAHHFSTDNFLHNWSIYNKRYSRWAGKEKLKYYAADYIDPTLRYNKTELFTEFEQSINQAKLTENAVTKAMQKYLISYEKLARLDTISHLVVPEKNTHFFIGRTKEIPYQYFWRSCAEDKTLSENQFTWSEWKKVNSNIDGLKKDHITVFWQRNRLHVLWESSEIRKTKDNKEITINYVNFCYKNDDDNWINYDKYEVENDITKFNINKLNKIDENYTDGLGSHFEIETIENPTGLTAEGDLTLIYNNAETLLSQSRTFRSTSISAEHITITHINIYFENGSVETIENKIIESTILNKKEKPTHISFNWKTTAGHSNPDGSNIIITDKPTKLEVGDPINLISSLQVSIDKLFDYNVQDKFVTLGAFNQSYGIYLWELFFHIPLLASARFLTEQRFDEAERWLKFLFNSAGYRDAKGKLQQEGDKTRHWNILPLQKDTDWDSATTLATTDPDVIAMKDPMQYKLAVFMRTLDVLIARGDQAYRQLEHDTLVDAKMYYVQASQLLGPRPEITVAHDWKDLSLQDNAKSIADDKSDGNFLPPYNEVLLAYWDKLDIRLYNLRHNLSLDGQPLHLPLFATPVDPKELQRQHGAGDGINTSLSPVAAATSLYRFPLLLERAKGAVSSVMQFGNALQNALEKQDNEALTLLLQKQQQSVLKQTFDIQNTNIEILRSSRTATKVMQSSAEERWDYYKKLIKEGISSDEQKVLNSRTAALILNTSSILPTTLGAALDLAPNIFGLSNGGSRWGAVAQATGYSMQLTSYAIDQGANIIDIRANHARREQEWQLQQTLAEKDVAQLQEQLTGLDLQISMAEKQRNLAEMEQSHALAIYQMQTTRFSGKELYNWMVGRLSGLYYQLFDAAQPLCLMAKSALERDIDKNKTQHLFTRSGWNDLYQGLLAGEDLMLNLQKLENIWLIEDERALEVDRTVSLAEVYRRATPGSFDLSKAIADAVDAKEDTSGGMVSIKEGILTATLNINDLALDKDYPAAMQLGSKRRIKQISVTLPALLGPYQDVQAVLSYSGDQTDFAKGCNAIAISRGMNDSGQFQLDFNDGKYLPFEGIDITDKGAFELRFPNANGTQKQLLQRLSDIILHIRYTIRS</sequence>
<evidence type="ECO:0000259" key="1">
    <source>
        <dbReference type="Pfam" id="PF18276"/>
    </source>
</evidence>
<dbReference type="Proteomes" id="UP000196440">
    <property type="component" value="Unassembled WGS sequence"/>
</dbReference>
<dbReference type="Pfam" id="PF20220">
    <property type="entry name" value="ABC_toxin_N"/>
    <property type="match status" value="1"/>
</dbReference>
<feature type="domain" description="Tc toxin complex TcA C-terminal TcB-binding" evidence="1">
    <location>
        <begin position="882"/>
        <end position="1014"/>
    </location>
</feature>
<name>A0A209A0B1_YERIN</name>
<proteinExistence type="predicted"/>
<gene>
    <name evidence="4" type="ORF">CBW57_11705</name>
</gene>
<dbReference type="AlphaFoldDB" id="A0A209A0B1"/>
<feature type="domain" description="ABC toxin N-terminal" evidence="3">
    <location>
        <begin position="9"/>
        <end position="137"/>
    </location>
</feature>
<feature type="domain" description="Tc toxin complex TcA C-terminal TcB-binding" evidence="1">
    <location>
        <begin position="1052"/>
        <end position="1178"/>
    </location>
</feature>
<dbReference type="Pfam" id="PF18413">
    <property type="entry name" value="Neuraminidase"/>
    <property type="match status" value="1"/>
</dbReference>
<accession>A0A209A0B1</accession>
<dbReference type="RefSeq" id="WP_087816015.1">
    <property type="nucleotide sequence ID" value="NZ_CBCPKE010000015.1"/>
</dbReference>
<comment type="caution">
    <text evidence="4">The sequence shown here is derived from an EMBL/GenBank/DDBJ whole genome shotgun (WGS) entry which is preliminary data.</text>
</comment>